<sequence>MSLILEALRKSEAERQAASLPGLLTPSPAAARMQRRHPAWLWWLPGMLAAGLLLGWWLPHWLKDAPPAEPQAEDRPKEPAATPVVVEAAPAPSPPEQTAGPATTERPDTPPAALREPARPTAAPPMAIPADTAAPVEIAIPAPHAAAPPLAAPVAPEPSVPATPEPAAPRLARLAQMPSAQRQRLPELKLSVHVFNDDPAARFAIVDGRRLQEGDAVGTGVTLREIRREGLLLEIDGGSWLLERPR</sequence>
<name>A0ABT0GK63_9GAMM</name>
<organism evidence="4 5">
    <name type="scientific">Pseudomarimonas salicorniae</name>
    <dbReference type="NCBI Taxonomy" id="2933270"/>
    <lineage>
        <taxon>Bacteria</taxon>
        <taxon>Pseudomonadati</taxon>
        <taxon>Pseudomonadota</taxon>
        <taxon>Gammaproteobacteria</taxon>
        <taxon>Lysobacterales</taxon>
        <taxon>Lysobacteraceae</taxon>
        <taxon>Pseudomarimonas</taxon>
    </lineage>
</organism>
<dbReference type="Proteomes" id="UP001431449">
    <property type="component" value="Unassembled WGS sequence"/>
</dbReference>
<evidence type="ECO:0000313" key="4">
    <source>
        <dbReference type="EMBL" id="MCK7594432.1"/>
    </source>
</evidence>
<keyword evidence="2" id="KW-1133">Transmembrane helix</keyword>
<feature type="transmembrane region" description="Helical" evidence="2">
    <location>
        <begin position="40"/>
        <end position="58"/>
    </location>
</feature>
<keyword evidence="2" id="KW-0472">Membrane</keyword>
<accession>A0ABT0GK63</accession>
<evidence type="ECO:0000256" key="1">
    <source>
        <dbReference type="SAM" id="MobiDB-lite"/>
    </source>
</evidence>
<feature type="region of interest" description="Disordered" evidence="1">
    <location>
        <begin position="88"/>
        <end position="127"/>
    </location>
</feature>
<dbReference type="Pfam" id="PF16537">
    <property type="entry name" value="T2SSB"/>
    <property type="match status" value="1"/>
</dbReference>
<dbReference type="EMBL" id="JALNMH010000009">
    <property type="protein sequence ID" value="MCK7594432.1"/>
    <property type="molecule type" value="Genomic_DNA"/>
</dbReference>
<reference evidence="4" key="1">
    <citation type="submission" date="2022-04" db="EMBL/GenBank/DDBJ databases">
        <title>Lysobacter sp. CAU 1642 isolated from sea sand.</title>
        <authorList>
            <person name="Kim W."/>
        </authorList>
    </citation>
    <scope>NUCLEOTIDE SEQUENCE</scope>
    <source>
        <strain evidence="4">CAU 1642</strain>
    </source>
</reference>
<keyword evidence="5" id="KW-1185">Reference proteome</keyword>
<gene>
    <name evidence="4" type="ORF">M0G41_12215</name>
</gene>
<dbReference type="InterPro" id="IPR032389">
    <property type="entry name" value="GspB_C"/>
</dbReference>
<proteinExistence type="predicted"/>
<keyword evidence="2" id="KW-0812">Transmembrane</keyword>
<dbReference type="RefSeq" id="WP_248209618.1">
    <property type="nucleotide sequence ID" value="NZ_JALNMH010000009.1"/>
</dbReference>
<evidence type="ECO:0000313" key="5">
    <source>
        <dbReference type="Proteomes" id="UP001431449"/>
    </source>
</evidence>
<protein>
    <submittedName>
        <fullName evidence="4">General secretion pathway protein GspB</fullName>
    </submittedName>
</protein>
<evidence type="ECO:0000256" key="2">
    <source>
        <dbReference type="SAM" id="Phobius"/>
    </source>
</evidence>
<comment type="caution">
    <text evidence="4">The sequence shown here is derived from an EMBL/GenBank/DDBJ whole genome shotgun (WGS) entry which is preliminary data.</text>
</comment>
<feature type="domain" description="Type II secretion system protein GspB C-terminal" evidence="3">
    <location>
        <begin position="185"/>
        <end position="238"/>
    </location>
</feature>
<evidence type="ECO:0000259" key="3">
    <source>
        <dbReference type="Pfam" id="PF16537"/>
    </source>
</evidence>